<dbReference type="STRING" id="5627.A0A1C7M0P7"/>
<dbReference type="GO" id="GO:0007034">
    <property type="term" value="P:vacuolar transport"/>
    <property type="evidence" value="ECO:0007669"/>
    <property type="project" value="InterPro"/>
</dbReference>
<comment type="caution">
    <text evidence="3">The sequence shown here is derived from an EMBL/GenBank/DDBJ whole genome shotgun (WGS) entry which is preliminary data.</text>
</comment>
<evidence type="ECO:0000313" key="3">
    <source>
        <dbReference type="EMBL" id="OBZ70505.1"/>
    </source>
</evidence>
<feature type="coiled-coil region" evidence="1">
    <location>
        <begin position="24"/>
        <end position="51"/>
    </location>
</feature>
<dbReference type="Proteomes" id="UP000092993">
    <property type="component" value="Unassembled WGS sequence"/>
</dbReference>
<evidence type="ECO:0000256" key="1">
    <source>
        <dbReference type="SAM" id="Coils"/>
    </source>
</evidence>
<dbReference type="Pfam" id="PF03357">
    <property type="entry name" value="Snf7"/>
    <property type="match status" value="1"/>
</dbReference>
<dbReference type="AlphaFoldDB" id="A0A1C7M0P7"/>
<proteinExistence type="predicted"/>
<evidence type="ECO:0000256" key="2">
    <source>
        <dbReference type="SAM" id="MobiDB-lite"/>
    </source>
</evidence>
<feature type="region of interest" description="Disordered" evidence="2">
    <location>
        <begin position="189"/>
        <end position="209"/>
    </location>
</feature>
<name>A0A1C7M0P7_GRIFR</name>
<dbReference type="OrthoDB" id="2329734at2759"/>
<keyword evidence="1" id="KW-0175">Coiled coil</keyword>
<organism evidence="3 4">
    <name type="scientific">Grifola frondosa</name>
    <name type="common">Maitake</name>
    <name type="synonym">Polyporus frondosus</name>
    <dbReference type="NCBI Taxonomy" id="5627"/>
    <lineage>
        <taxon>Eukaryota</taxon>
        <taxon>Fungi</taxon>
        <taxon>Dikarya</taxon>
        <taxon>Basidiomycota</taxon>
        <taxon>Agaricomycotina</taxon>
        <taxon>Agaricomycetes</taxon>
        <taxon>Polyporales</taxon>
        <taxon>Grifolaceae</taxon>
        <taxon>Grifola</taxon>
    </lineage>
</organism>
<sequence>MQTINRFIYGPTAEERVRAWQYKLRSEQRVLDREMRQLDAATKKARQTVKQLATKGDVKSARIMAREVVRSNKQMDRLSVSKARLGSIGTQLSQQMAMIKVTGSLQKSTEIMKLSNALIRLPQISQAMREMSVEMMKAGIMEEMLDDTLEMEEDEELEAEADAEVDKVLYDLTEGKLGQAGPFRMSFHHRKTRKWRKKRKGRWNNTGSN</sequence>
<protein>
    <submittedName>
        <fullName evidence="3">Vacuolar protein sorting-associated protein 24</fullName>
    </submittedName>
</protein>
<dbReference type="OMA" id="EMMKIGI"/>
<dbReference type="EMBL" id="LUGG01000014">
    <property type="protein sequence ID" value="OBZ70505.1"/>
    <property type="molecule type" value="Genomic_DNA"/>
</dbReference>
<reference evidence="3 4" key="1">
    <citation type="submission" date="2016-03" db="EMBL/GenBank/DDBJ databases">
        <title>Whole genome sequencing of Grifola frondosa 9006-11.</title>
        <authorList>
            <person name="Min B."/>
            <person name="Park H."/>
            <person name="Kim J.-G."/>
            <person name="Cho H."/>
            <person name="Oh Y.-L."/>
            <person name="Kong W.-S."/>
            <person name="Choi I.-G."/>
        </authorList>
    </citation>
    <scope>NUCLEOTIDE SEQUENCE [LARGE SCALE GENOMIC DNA]</scope>
    <source>
        <strain evidence="3 4">9006-11</strain>
    </source>
</reference>
<accession>A0A1C7M0P7</accession>
<keyword evidence="4" id="KW-1185">Reference proteome</keyword>
<gene>
    <name evidence="3" type="primary">vps24</name>
    <name evidence="3" type="ORF">A0H81_10011</name>
</gene>
<dbReference type="InterPro" id="IPR005024">
    <property type="entry name" value="Snf7_fam"/>
</dbReference>
<feature type="compositionally biased region" description="Basic residues" evidence="2">
    <location>
        <begin position="189"/>
        <end position="202"/>
    </location>
</feature>
<evidence type="ECO:0000313" key="4">
    <source>
        <dbReference type="Proteomes" id="UP000092993"/>
    </source>
</evidence>
<dbReference type="Gene3D" id="6.10.140.1230">
    <property type="match status" value="1"/>
</dbReference>
<dbReference type="PANTHER" id="PTHR10476">
    <property type="entry name" value="CHARGED MULTIVESICULAR BODY PROTEIN"/>
    <property type="match status" value="1"/>
</dbReference>